<feature type="signal peptide" evidence="1">
    <location>
        <begin position="1"/>
        <end position="25"/>
    </location>
</feature>
<accession>A0A937D5B9</accession>
<dbReference type="Proteomes" id="UP000605848">
    <property type="component" value="Unassembled WGS sequence"/>
</dbReference>
<keyword evidence="4" id="KW-1185">Reference proteome</keyword>
<keyword evidence="1" id="KW-0732">Signal</keyword>
<dbReference type="InterPro" id="IPR013830">
    <property type="entry name" value="SGNH_hydro"/>
</dbReference>
<feature type="chain" id="PRO_5036952234" evidence="1">
    <location>
        <begin position="26"/>
        <end position="249"/>
    </location>
</feature>
<dbReference type="Gene3D" id="3.40.50.1110">
    <property type="entry name" value="SGNH hydrolase"/>
    <property type="match status" value="1"/>
</dbReference>
<gene>
    <name evidence="3" type="ORF">JKG68_32115</name>
</gene>
<dbReference type="EMBL" id="JAEQMY010000251">
    <property type="protein sequence ID" value="MBL0408510.1"/>
    <property type="molecule type" value="Genomic_DNA"/>
</dbReference>
<feature type="domain" description="SGNH hydrolase-type esterase" evidence="2">
    <location>
        <begin position="35"/>
        <end position="235"/>
    </location>
</feature>
<name>A0A937D5B9_9HYPH</name>
<dbReference type="CDD" id="cd01839">
    <property type="entry name" value="SGNH_arylesterase_like"/>
    <property type="match status" value="1"/>
</dbReference>
<proteinExistence type="predicted"/>
<dbReference type="SUPFAM" id="SSF52266">
    <property type="entry name" value="SGNH hydrolase"/>
    <property type="match status" value="1"/>
</dbReference>
<sequence length="249" mass="25883">MFITRRSLAGALTAVALLAGNLAHAADGAAKRILVYGDSNTWGFIPVESGSTTRYPKDVRWPGVLQATLGSGYEIIDEGLSARTTDVPDPTLPHISGAGLDGSAYLSSALATHQPLDLVVIMLGTNDVKKMFDRSPFRIALGVGKLIDIVAQTKGGVGTSYPAPKVLVLAPPPLGKLFPEGRAERFAGGVEKTKALPAYFEAIAKAAGADFLDAGKLTTTDGIDGVHLSPEAHKAIGTGVAEKVKAILR</sequence>
<dbReference type="AlphaFoldDB" id="A0A937D5B9"/>
<organism evidence="3 4">
    <name type="scientific">Microvirga aerilata</name>
    <dbReference type="NCBI Taxonomy" id="670292"/>
    <lineage>
        <taxon>Bacteria</taxon>
        <taxon>Pseudomonadati</taxon>
        <taxon>Pseudomonadota</taxon>
        <taxon>Alphaproteobacteria</taxon>
        <taxon>Hyphomicrobiales</taxon>
        <taxon>Methylobacteriaceae</taxon>
        <taxon>Microvirga</taxon>
    </lineage>
</organism>
<evidence type="ECO:0000256" key="1">
    <source>
        <dbReference type="SAM" id="SignalP"/>
    </source>
</evidence>
<dbReference type="GO" id="GO:0016788">
    <property type="term" value="F:hydrolase activity, acting on ester bonds"/>
    <property type="evidence" value="ECO:0007669"/>
    <property type="project" value="UniProtKB-ARBA"/>
</dbReference>
<dbReference type="Pfam" id="PF13472">
    <property type="entry name" value="Lipase_GDSL_2"/>
    <property type="match status" value="1"/>
</dbReference>
<evidence type="ECO:0000259" key="2">
    <source>
        <dbReference type="Pfam" id="PF13472"/>
    </source>
</evidence>
<keyword evidence="3" id="KW-0378">Hydrolase</keyword>
<dbReference type="RefSeq" id="WP_202066458.1">
    <property type="nucleotide sequence ID" value="NZ_JAEQMY010000251.1"/>
</dbReference>
<reference evidence="3" key="1">
    <citation type="submission" date="2021-01" db="EMBL/GenBank/DDBJ databases">
        <title>Microvirga sp.</title>
        <authorList>
            <person name="Kim M.K."/>
        </authorList>
    </citation>
    <scope>NUCLEOTIDE SEQUENCE</scope>
    <source>
        <strain evidence="3">5420S-16</strain>
    </source>
</reference>
<comment type="caution">
    <text evidence="3">The sequence shown here is derived from an EMBL/GenBank/DDBJ whole genome shotgun (WGS) entry which is preliminary data.</text>
</comment>
<evidence type="ECO:0000313" key="4">
    <source>
        <dbReference type="Proteomes" id="UP000605848"/>
    </source>
</evidence>
<protein>
    <submittedName>
        <fullName evidence="3">SGNH/GDSL hydrolase family protein</fullName>
    </submittedName>
</protein>
<evidence type="ECO:0000313" key="3">
    <source>
        <dbReference type="EMBL" id="MBL0408510.1"/>
    </source>
</evidence>
<dbReference type="InterPro" id="IPR036514">
    <property type="entry name" value="SGNH_hydro_sf"/>
</dbReference>